<dbReference type="SUPFAM" id="SSF102405">
    <property type="entry name" value="MCP/YpsA-like"/>
    <property type="match status" value="1"/>
</dbReference>
<dbReference type="Pfam" id="PF02481">
    <property type="entry name" value="DNA_processg_A"/>
    <property type="match status" value="1"/>
</dbReference>
<dbReference type="PANTHER" id="PTHR43022">
    <property type="entry name" value="PROTEIN SMF"/>
    <property type="match status" value="1"/>
</dbReference>
<dbReference type="EMBL" id="MGHL01000003">
    <property type="protein sequence ID" value="OGM70594.1"/>
    <property type="molecule type" value="Genomic_DNA"/>
</dbReference>
<evidence type="ECO:0000313" key="4">
    <source>
        <dbReference type="Proteomes" id="UP000178429"/>
    </source>
</evidence>
<evidence type="ECO:0000256" key="1">
    <source>
        <dbReference type="ARBA" id="ARBA00006525"/>
    </source>
</evidence>
<evidence type="ECO:0000313" key="3">
    <source>
        <dbReference type="EMBL" id="OGM70594.1"/>
    </source>
</evidence>
<comment type="similarity">
    <text evidence="1">Belongs to the DprA/Smf family.</text>
</comment>
<dbReference type="InterPro" id="IPR003488">
    <property type="entry name" value="DprA"/>
</dbReference>
<accession>A0A1F8C2N0</accession>
<dbReference type="Gene3D" id="3.40.50.450">
    <property type="match status" value="1"/>
</dbReference>
<proteinExistence type="inferred from homology"/>
<organism evidence="3 4">
    <name type="scientific">Candidatus Woesebacteria bacterium RIFCSPLOWO2_01_FULL_44_14</name>
    <dbReference type="NCBI Taxonomy" id="1802525"/>
    <lineage>
        <taxon>Bacteria</taxon>
        <taxon>Candidatus Woeseibacteriota</taxon>
    </lineage>
</organism>
<dbReference type="NCBIfam" id="TIGR00732">
    <property type="entry name" value="dprA"/>
    <property type="match status" value="1"/>
</dbReference>
<dbReference type="STRING" id="1802525.A2975_00065"/>
<comment type="caution">
    <text evidence="3">The sequence shown here is derived from an EMBL/GenBank/DDBJ whole genome shotgun (WGS) entry which is preliminary data.</text>
</comment>
<dbReference type="AlphaFoldDB" id="A0A1F8C2N0"/>
<dbReference type="Proteomes" id="UP000178429">
    <property type="component" value="Unassembled WGS sequence"/>
</dbReference>
<gene>
    <name evidence="3" type="ORF">A2975_00065</name>
</gene>
<dbReference type="PANTHER" id="PTHR43022:SF1">
    <property type="entry name" value="PROTEIN SMF"/>
    <property type="match status" value="1"/>
</dbReference>
<name>A0A1F8C2N0_9BACT</name>
<dbReference type="InterPro" id="IPR057666">
    <property type="entry name" value="DrpA_SLOG"/>
</dbReference>
<sequence length="279" mass="30382">MKSIKIPRLLKDVKPPVKKLYCKGLPNKNLFKKSVAVVGSRRFTSYGKRIVEDFVPVLVDAGVTIVSGFMYGIDQLAHQICLGAGGQTVAVLGWGINWEVGEEDKKLYKKIKRQGLLLSEYPDETKPQLWMFPKRNRIVAGLSHATLIVEAAEDSGSLITANFATKFDRKLFAVPGPITSRASEGTNALIKSGQAQMATSAADILDALGWEHAATSGITPEAGGIGIISLLENEGMTVDEIAKRLSRSVEDVGVELSSFQLQNKIEEMEGKFHLLKGKI</sequence>
<evidence type="ECO:0000259" key="2">
    <source>
        <dbReference type="Pfam" id="PF02481"/>
    </source>
</evidence>
<feature type="domain" description="Smf/DprA SLOG" evidence="2">
    <location>
        <begin position="5"/>
        <end position="208"/>
    </location>
</feature>
<reference evidence="3 4" key="1">
    <citation type="journal article" date="2016" name="Nat. Commun.">
        <title>Thousands of microbial genomes shed light on interconnected biogeochemical processes in an aquifer system.</title>
        <authorList>
            <person name="Anantharaman K."/>
            <person name="Brown C.T."/>
            <person name="Hug L.A."/>
            <person name="Sharon I."/>
            <person name="Castelle C.J."/>
            <person name="Probst A.J."/>
            <person name="Thomas B.C."/>
            <person name="Singh A."/>
            <person name="Wilkins M.J."/>
            <person name="Karaoz U."/>
            <person name="Brodie E.L."/>
            <person name="Williams K.H."/>
            <person name="Hubbard S.S."/>
            <person name="Banfield J.F."/>
        </authorList>
    </citation>
    <scope>NUCLEOTIDE SEQUENCE [LARGE SCALE GENOMIC DNA]</scope>
</reference>
<dbReference type="GO" id="GO:0009294">
    <property type="term" value="P:DNA-mediated transformation"/>
    <property type="evidence" value="ECO:0007669"/>
    <property type="project" value="InterPro"/>
</dbReference>
<protein>
    <submittedName>
        <fullName evidence="3">DNA protecting protein DprA</fullName>
    </submittedName>
</protein>